<dbReference type="Proteomes" id="UP000887579">
    <property type="component" value="Unplaced"/>
</dbReference>
<protein>
    <submittedName>
        <fullName evidence="2">ATP-dependent RNA helicase</fullName>
    </submittedName>
</protein>
<sequence length="487" mass="54995">MRFKYDSADVTFSFCREEINLHGEGKDLYFEDFVKPYNNYKPKSGYGVFDRKLVDNLTDQNIRALRPSQIATLQATFLKDSTTTTEQHLSDFIGISSTGSGKTHAFLVPIVQQCLNRIDDASKNGKRTPLALIFAHTNTLVESIYERAAELVKGTPIIVKIIAGKYPDLQDTCFDIGVCSVGTFSNHFGKKANKILINIKDLKYVVIDEADKMAITEEFYPLYNEMKDRATFSTMLFSATIHTAIMDFVDTNNYYEFNFGTPNSVAPSIKQIFCEVNSRNITKITGLATGNIKVGTYKPGEHPFDALYHSLNRINSLGGSKRTMVFVKRKCVADYIAQKLTAYGIKAISVYGAPAKNADNQIVEKRKRLLASFIDGTVKVLVATQLLTRGTDIEVDFVINYDLPVHYSEFIHRCGRTGRNQMTGTAITFVDLKNLQDYSPKVLRQIVLNTDQKFPTFLTQFVQNAKAAHKLRMQDYEEIDEIQQNKH</sequence>
<organism evidence="1 2">
    <name type="scientific">Panagrolaimus sp. ES5</name>
    <dbReference type="NCBI Taxonomy" id="591445"/>
    <lineage>
        <taxon>Eukaryota</taxon>
        <taxon>Metazoa</taxon>
        <taxon>Ecdysozoa</taxon>
        <taxon>Nematoda</taxon>
        <taxon>Chromadorea</taxon>
        <taxon>Rhabditida</taxon>
        <taxon>Tylenchina</taxon>
        <taxon>Panagrolaimomorpha</taxon>
        <taxon>Panagrolaimoidea</taxon>
        <taxon>Panagrolaimidae</taxon>
        <taxon>Panagrolaimus</taxon>
    </lineage>
</organism>
<dbReference type="WBParaSite" id="ES5_v2.g12526.t1">
    <property type="protein sequence ID" value="ES5_v2.g12526.t1"/>
    <property type="gene ID" value="ES5_v2.g12526"/>
</dbReference>
<proteinExistence type="predicted"/>
<accession>A0AC34F5V6</accession>
<name>A0AC34F5V6_9BILA</name>
<evidence type="ECO:0000313" key="2">
    <source>
        <dbReference type="WBParaSite" id="ES5_v2.g12526.t1"/>
    </source>
</evidence>
<evidence type="ECO:0000313" key="1">
    <source>
        <dbReference type="Proteomes" id="UP000887579"/>
    </source>
</evidence>
<reference evidence="2" key="1">
    <citation type="submission" date="2022-11" db="UniProtKB">
        <authorList>
            <consortium name="WormBaseParasite"/>
        </authorList>
    </citation>
    <scope>IDENTIFICATION</scope>
</reference>